<proteinExistence type="predicted"/>
<evidence type="ECO:0000256" key="1">
    <source>
        <dbReference type="SAM" id="Phobius"/>
    </source>
</evidence>
<name>A0AAD7HAP3_9AGAR</name>
<keyword evidence="1" id="KW-0472">Membrane</keyword>
<accession>A0AAD7HAP3</accession>
<dbReference type="Proteomes" id="UP001215280">
    <property type="component" value="Unassembled WGS sequence"/>
</dbReference>
<comment type="caution">
    <text evidence="2">The sequence shown here is derived from an EMBL/GenBank/DDBJ whole genome shotgun (WGS) entry which is preliminary data.</text>
</comment>
<evidence type="ECO:0000313" key="2">
    <source>
        <dbReference type="EMBL" id="KAJ7716403.1"/>
    </source>
</evidence>
<keyword evidence="3" id="KW-1185">Reference proteome</keyword>
<gene>
    <name evidence="2" type="ORF">DFH07DRAFT_1068397</name>
</gene>
<reference evidence="2" key="1">
    <citation type="submission" date="2023-03" db="EMBL/GenBank/DDBJ databases">
        <title>Massive genome expansion in bonnet fungi (Mycena s.s.) driven by repeated elements and novel gene families across ecological guilds.</title>
        <authorList>
            <consortium name="Lawrence Berkeley National Laboratory"/>
            <person name="Harder C.B."/>
            <person name="Miyauchi S."/>
            <person name="Viragh M."/>
            <person name="Kuo A."/>
            <person name="Thoen E."/>
            <person name="Andreopoulos B."/>
            <person name="Lu D."/>
            <person name="Skrede I."/>
            <person name="Drula E."/>
            <person name="Henrissat B."/>
            <person name="Morin E."/>
            <person name="Kohler A."/>
            <person name="Barry K."/>
            <person name="LaButti K."/>
            <person name="Morin E."/>
            <person name="Salamov A."/>
            <person name="Lipzen A."/>
            <person name="Mereny Z."/>
            <person name="Hegedus B."/>
            <person name="Baldrian P."/>
            <person name="Stursova M."/>
            <person name="Weitz H."/>
            <person name="Taylor A."/>
            <person name="Grigoriev I.V."/>
            <person name="Nagy L.G."/>
            <person name="Martin F."/>
            <person name="Kauserud H."/>
        </authorList>
    </citation>
    <scope>NUCLEOTIDE SEQUENCE</scope>
    <source>
        <strain evidence="2">CBHHK188m</strain>
    </source>
</reference>
<keyword evidence="1" id="KW-0812">Transmembrane</keyword>
<sequence length="83" mass="9205">MRATVSIYEDPAPKSEADVWADDEPKTTLYLIVFASLAVATTMGYAVYRFTGLAESGRGFGSLISKFPHYSPTVSDNLRLRRQ</sequence>
<feature type="transmembrane region" description="Helical" evidence="1">
    <location>
        <begin position="29"/>
        <end position="48"/>
    </location>
</feature>
<keyword evidence="1" id="KW-1133">Transmembrane helix</keyword>
<dbReference type="AlphaFoldDB" id="A0AAD7HAP3"/>
<evidence type="ECO:0000313" key="3">
    <source>
        <dbReference type="Proteomes" id="UP001215280"/>
    </source>
</evidence>
<dbReference type="EMBL" id="JARJLG010000332">
    <property type="protein sequence ID" value="KAJ7716403.1"/>
    <property type="molecule type" value="Genomic_DNA"/>
</dbReference>
<protein>
    <submittedName>
        <fullName evidence="2">Uncharacterized protein</fullName>
    </submittedName>
</protein>
<organism evidence="2 3">
    <name type="scientific">Mycena maculata</name>
    <dbReference type="NCBI Taxonomy" id="230809"/>
    <lineage>
        <taxon>Eukaryota</taxon>
        <taxon>Fungi</taxon>
        <taxon>Dikarya</taxon>
        <taxon>Basidiomycota</taxon>
        <taxon>Agaricomycotina</taxon>
        <taxon>Agaricomycetes</taxon>
        <taxon>Agaricomycetidae</taxon>
        <taxon>Agaricales</taxon>
        <taxon>Marasmiineae</taxon>
        <taxon>Mycenaceae</taxon>
        <taxon>Mycena</taxon>
    </lineage>
</organism>